<sequence length="177" mass="19283">MVGSGLLLPLRYVLALSSSRRPGLHPSSPRSDEDPPRAPLDNRRCLPRRGLRPSTSSGPAASSSLLPCWLSISLSCSALIPPMQRLHGCGQRPMLASCTWSTSVHATPCFSSVRTSSMTVVYVVEARHHSDVLGSSDHYRRPRCCCRHRDSCTACSTKYPSQVDITYNLSCPGQCIV</sequence>
<feature type="chain" id="PRO_5012406807" evidence="2">
    <location>
        <begin position="16"/>
        <end position="177"/>
    </location>
</feature>
<protein>
    <submittedName>
        <fullName evidence="3">Uncharacterized protein</fullName>
    </submittedName>
</protein>
<feature type="signal peptide" evidence="2">
    <location>
        <begin position="1"/>
        <end position="15"/>
    </location>
</feature>
<accession>B6TKF8</accession>
<evidence type="ECO:0000256" key="1">
    <source>
        <dbReference type="SAM" id="MobiDB-lite"/>
    </source>
</evidence>
<reference evidence="3" key="1">
    <citation type="journal article" date="2009" name="Plant Mol. Biol.">
        <title>Insights into corn genes derived from large-scale cDNA sequencing.</title>
        <authorList>
            <person name="Alexandrov N.N."/>
            <person name="Brover V.V."/>
            <person name="Freidin S."/>
            <person name="Troukhan M.E."/>
            <person name="Tatarinova T.V."/>
            <person name="Zhang H."/>
            <person name="Swaller T.J."/>
            <person name="Lu Y.P."/>
            <person name="Bouck J."/>
            <person name="Flavell R.B."/>
            <person name="Feldmann K.A."/>
        </authorList>
    </citation>
    <scope>NUCLEOTIDE SEQUENCE</scope>
</reference>
<name>B6TKF8_MAIZE</name>
<keyword evidence="2" id="KW-0732">Signal</keyword>
<feature type="compositionally biased region" description="Low complexity" evidence="1">
    <location>
        <begin position="53"/>
        <end position="63"/>
    </location>
</feature>
<evidence type="ECO:0000313" key="3">
    <source>
        <dbReference type="EMBL" id="ACG37591.1"/>
    </source>
</evidence>
<dbReference type="EMBL" id="EU965473">
    <property type="protein sequence ID" value="ACG37591.1"/>
    <property type="molecule type" value="mRNA"/>
</dbReference>
<feature type="region of interest" description="Disordered" evidence="1">
    <location>
        <begin position="19"/>
        <end position="63"/>
    </location>
</feature>
<proteinExistence type="evidence at transcript level"/>
<evidence type="ECO:0000256" key="2">
    <source>
        <dbReference type="SAM" id="SignalP"/>
    </source>
</evidence>
<organism evidence="3">
    <name type="scientific">Zea mays</name>
    <name type="common">Maize</name>
    <dbReference type="NCBI Taxonomy" id="4577"/>
    <lineage>
        <taxon>Eukaryota</taxon>
        <taxon>Viridiplantae</taxon>
        <taxon>Streptophyta</taxon>
        <taxon>Embryophyta</taxon>
        <taxon>Tracheophyta</taxon>
        <taxon>Spermatophyta</taxon>
        <taxon>Magnoliopsida</taxon>
        <taxon>Liliopsida</taxon>
        <taxon>Poales</taxon>
        <taxon>Poaceae</taxon>
        <taxon>PACMAD clade</taxon>
        <taxon>Panicoideae</taxon>
        <taxon>Andropogonodae</taxon>
        <taxon>Andropogoneae</taxon>
        <taxon>Tripsacinae</taxon>
        <taxon>Zea</taxon>
    </lineage>
</organism>
<dbReference type="AlphaFoldDB" id="B6TKF8"/>
<feature type="compositionally biased region" description="Basic and acidic residues" evidence="1">
    <location>
        <begin position="30"/>
        <end position="44"/>
    </location>
</feature>